<sequence>MATVHAEELSISHLDDDQPKAPLKISTFEKSHWKIVPHPQQPRMGPKVAELTSVWWLDVSAVFSTATSNVPSRGGRYKVQWRMNLNVAQTDSVVVGTEFRAVTFRKDEDPTSTAVSQDRTPAIQFKPQTIQEFMSHTDRPGTIPARPKTLQEAQKMEQLAGYDANQQGFFTLTLPGEVILQEDPTTIGGGCEGGVLVQIRNHDKTVKMGMQIENVKLVPV</sequence>
<proteinExistence type="predicted"/>
<comment type="caution">
    <text evidence="1">The sequence shown here is derived from an EMBL/GenBank/DDBJ whole genome shotgun (WGS) entry which is preliminary data.</text>
</comment>
<evidence type="ECO:0000313" key="1">
    <source>
        <dbReference type="EMBL" id="KAG0279205.1"/>
    </source>
</evidence>
<dbReference type="InterPro" id="IPR025886">
    <property type="entry name" value="PP2-like"/>
</dbReference>
<accession>A0AAD4H8M1</accession>
<gene>
    <name evidence="1" type="ORF">BGZ95_001994</name>
</gene>
<dbReference type="Proteomes" id="UP001194580">
    <property type="component" value="Unassembled WGS sequence"/>
</dbReference>
<dbReference type="EMBL" id="JAAAIL010000141">
    <property type="protein sequence ID" value="KAG0279205.1"/>
    <property type="molecule type" value="Genomic_DNA"/>
</dbReference>
<name>A0AAD4H8M1_9FUNG</name>
<protein>
    <submittedName>
        <fullName evidence="1">Uncharacterized protein</fullName>
    </submittedName>
</protein>
<evidence type="ECO:0000313" key="2">
    <source>
        <dbReference type="Proteomes" id="UP001194580"/>
    </source>
</evidence>
<dbReference type="AlphaFoldDB" id="A0AAD4H8M1"/>
<dbReference type="Pfam" id="PF14299">
    <property type="entry name" value="PP2"/>
    <property type="match status" value="1"/>
</dbReference>
<organism evidence="1 2">
    <name type="scientific">Linnemannia exigua</name>
    <dbReference type="NCBI Taxonomy" id="604196"/>
    <lineage>
        <taxon>Eukaryota</taxon>
        <taxon>Fungi</taxon>
        <taxon>Fungi incertae sedis</taxon>
        <taxon>Mucoromycota</taxon>
        <taxon>Mortierellomycotina</taxon>
        <taxon>Mortierellomycetes</taxon>
        <taxon>Mortierellales</taxon>
        <taxon>Mortierellaceae</taxon>
        <taxon>Linnemannia</taxon>
    </lineage>
</organism>
<reference evidence="1" key="1">
    <citation type="journal article" date="2020" name="Fungal Divers.">
        <title>Resolving the Mortierellaceae phylogeny through synthesis of multi-gene phylogenetics and phylogenomics.</title>
        <authorList>
            <person name="Vandepol N."/>
            <person name="Liber J."/>
            <person name="Desiro A."/>
            <person name="Na H."/>
            <person name="Kennedy M."/>
            <person name="Barry K."/>
            <person name="Grigoriev I.V."/>
            <person name="Miller A.N."/>
            <person name="O'Donnell K."/>
            <person name="Stajich J.E."/>
            <person name="Bonito G."/>
        </authorList>
    </citation>
    <scope>NUCLEOTIDE SEQUENCE</scope>
    <source>
        <strain evidence="1">NRRL 28262</strain>
    </source>
</reference>
<keyword evidence="2" id="KW-1185">Reference proteome</keyword>